<evidence type="ECO:0000256" key="1">
    <source>
        <dbReference type="SAM" id="Phobius"/>
    </source>
</evidence>
<name>A0A3P7P6U9_DIBLA</name>
<evidence type="ECO:0000313" key="2">
    <source>
        <dbReference type="EMBL" id="VDN15812.1"/>
    </source>
</evidence>
<gene>
    <name evidence="2" type="ORF">DILT_LOCUS11643</name>
</gene>
<keyword evidence="1" id="KW-1133">Transmembrane helix</keyword>
<dbReference type="OrthoDB" id="186812at2759"/>
<dbReference type="Proteomes" id="UP000281553">
    <property type="component" value="Unassembled WGS sequence"/>
</dbReference>
<feature type="transmembrane region" description="Helical" evidence="1">
    <location>
        <begin position="20"/>
        <end position="36"/>
    </location>
</feature>
<evidence type="ECO:0000313" key="3">
    <source>
        <dbReference type="Proteomes" id="UP000281553"/>
    </source>
</evidence>
<accession>A0A3P7P6U9</accession>
<protein>
    <submittedName>
        <fullName evidence="2">Uncharacterized protein</fullName>
    </submittedName>
</protein>
<feature type="transmembrane region" description="Helical" evidence="1">
    <location>
        <begin position="48"/>
        <end position="69"/>
    </location>
</feature>
<organism evidence="2 3">
    <name type="scientific">Dibothriocephalus latus</name>
    <name type="common">Fish tapeworm</name>
    <name type="synonym">Diphyllobothrium latum</name>
    <dbReference type="NCBI Taxonomy" id="60516"/>
    <lineage>
        <taxon>Eukaryota</taxon>
        <taxon>Metazoa</taxon>
        <taxon>Spiralia</taxon>
        <taxon>Lophotrochozoa</taxon>
        <taxon>Platyhelminthes</taxon>
        <taxon>Cestoda</taxon>
        <taxon>Eucestoda</taxon>
        <taxon>Diphyllobothriidea</taxon>
        <taxon>Diphyllobothriidae</taxon>
        <taxon>Dibothriocephalus</taxon>
    </lineage>
</organism>
<keyword evidence="1" id="KW-0472">Membrane</keyword>
<dbReference type="EMBL" id="UYRU01063713">
    <property type="protein sequence ID" value="VDN15812.1"/>
    <property type="molecule type" value="Genomic_DNA"/>
</dbReference>
<keyword evidence="3" id="KW-1185">Reference proteome</keyword>
<proteinExistence type="predicted"/>
<dbReference type="AlphaFoldDB" id="A0A3P7P6U9"/>
<sequence>MVGLLPATAIFWMMDPSGQHVALQGGLFYLFGIIFFKMDGRIPLAHAIWHCFVASGAYTHFVAIDTYLLT</sequence>
<keyword evidence="1" id="KW-0812">Transmembrane</keyword>
<reference evidence="2 3" key="1">
    <citation type="submission" date="2018-11" db="EMBL/GenBank/DDBJ databases">
        <authorList>
            <consortium name="Pathogen Informatics"/>
        </authorList>
    </citation>
    <scope>NUCLEOTIDE SEQUENCE [LARGE SCALE GENOMIC DNA]</scope>
</reference>